<dbReference type="EMBL" id="UGPW01000001">
    <property type="protein sequence ID" value="STY87340.1"/>
    <property type="molecule type" value="Genomic_DNA"/>
</dbReference>
<dbReference type="RefSeq" id="WP_063514252.1">
    <property type="nucleotide sequence ID" value="NZ_CP011158.1"/>
</dbReference>
<evidence type="ECO:0000259" key="1">
    <source>
        <dbReference type="Pfam" id="PF14690"/>
    </source>
</evidence>
<evidence type="ECO:0000313" key="2">
    <source>
        <dbReference type="EMBL" id="ANB91677.1"/>
    </source>
</evidence>
<reference evidence="2 4" key="1">
    <citation type="submission" date="2015-04" db="EMBL/GenBank/DDBJ databases">
        <authorList>
            <person name="Calcutt M.J."/>
            <person name="Foecking M.F."/>
        </authorList>
    </citation>
    <scope>NUCLEOTIDE SEQUENCE [LARGE SCALE GENOMIC DNA]</scope>
    <source>
        <strain evidence="2 4">199/55</strain>
    </source>
</reference>
<dbReference type="KEGG" id="moi:MOVS_06420"/>
<reference evidence="3 5" key="2">
    <citation type="submission" date="2018-06" db="EMBL/GenBank/DDBJ databases">
        <authorList>
            <consortium name="Pathogen Informatics"/>
            <person name="Doyle S."/>
        </authorList>
    </citation>
    <scope>NUCLEOTIDE SEQUENCE [LARGE SCALE GENOMIC DNA]</scope>
    <source>
        <strain evidence="3 5">NCTC11227</strain>
    </source>
</reference>
<name>A0A378PMI3_9GAMM</name>
<evidence type="ECO:0000313" key="3">
    <source>
        <dbReference type="EMBL" id="STY87340.1"/>
    </source>
</evidence>
<dbReference type="InterPro" id="IPR029261">
    <property type="entry name" value="Transposase_Znf"/>
</dbReference>
<organism evidence="3 5">
    <name type="scientific">Moraxella ovis</name>
    <dbReference type="NCBI Taxonomy" id="29433"/>
    <lineage>
        <taxon>Bacteria</taxon>
        <taxon>Pseudomonadati</taxon>
        <taxon>Pseudomonadota</taxon>
        <taxon>Gammaproteobacteria</taxon>
        <taxon>Moraxellales</taxon>
        <taxon>Moraxellaceae</taxon>
        <taxon>Moraxella</taxon>
    </lineage>
</organism>
<feature type="domain" description="Transposase IS204/IS1001/IS1096/IS1165 zinc-finger" evidence="1">
    <location>
        <begin position="37"/>
        <end position="76"/>
    </location>
</feature>
<dbReference type="STRING" id="29433.MOVS_06420"/>
<sequence length="77" mass="8835">MIDLLSLADVESVRIENHDEAVTIYAKTTYHLVNCLNCGGGLYKHGSREYCYTDTPLYMKPTTLQISARRYRCKVCK</sequence>
<protein>
    <submittedName>
        <fullName evidence="3">Transposase and inactivated derivatives</fullName>
    </submittedName>
</protein>
<dbReference type="Proteomes" id="UP000255102">
    <property type="component" value="Unassembled WGS sequence"/>
</dbReference>
<gene>
    <name evidence="2" type="ORF">MOVS_06420</name>
    <name evidence="3" type="ORF">NCTC11227_01348</name>
</gene>
<evidence type="ECO:0000313" key="5">
    <source>
        <dbReference type="Proteomes" id="UP000255102"/>
    </source>
</evidence>
<dbReference type="Proteomes" id="UP000076765">
    <property type="component" value="Chromosome"/>
</dbReference>
<dbReference type="AlphaFoldDB" id="A0A378PMI3"/>
<dbReference type="Pfam" id="PF14690">
    <property type="entry name" value="Zn_ribbon_ISL3"/>
    <property type="match status" value="1"/>
</dbReference>
<dbReference type="EMBL" id="CP011158">
    <property type="protein sequence ID" value="ANB91677.1"/>
    <property type="molecule type" value="Genomic_DNA"/>
</dbReference>
<accession>A0A378PMI3</accession>
<proteinExistence type="predicted"/>
<evidence type="ECO:0000313" key="4">
    <source>
        <dbReference type="Proteomes" id="UP000076765"/>
    </source>
</evidence>
<keyword evidence="4" id="KW-1185">Reference proteome</keyword>